<keyword evidence="3" id="KW-1185">Reference proteome</keyword>
<name>A0A5B7F1Q2_PORTR</name>
<dbReference type="AlphaFoldDB" id="A0A5B7F1Q2"/>
<comment type="caution">
    <text evidence="2">The sequence shown here is derived from an EMBL/GenBank/DDBJ whole genome shotgun (WGS) entry which is preliminary data.</text>
</comment>
<proteinExistence type="predicted"/>
<accession>A0A5B7F1Q2</accession>
<reference evidence="2 3" key="1">
    <citation type="submission" date="2019-05" db="EMBL/GenBank/DDBJ databases">
        <title>Another draft genome of Portunus trituberculatus and its Hox gene families provides insights of decapod evolution.</title>
        <authorList>
            <person name="Jeong J.-H."/>
            <person name="Song I."/>
            <person name="Kim S."/>
            <person name="Choi T."/>
            <person name="Kim D."/>
            <person name="Ryu S."/>
            <person name="Kim W."/>
        </authorList>
    </citation>
    <scope>NUCLEOTIDE SEQUENCE [LARGE SCALE GENOMIC DNA]</scope>
    <source>
        <tissue evidence="2">Muscle</tissue>
    </source>
</reference>
<sequence>MREAAGRTLTAAASTDPEVSEEKGLLFPSITVTRVLSFEGLPLDDDGWEAAREARRRYSHGGPDRAESVLA</sequence>
<feature type="region of interest" description="Disordered" evidence="1">
    <location>
        <begin position="1"/>
        <end position="22"/>
    </location>
</feature>
<dbReference type="Proteomes" id="UP000324222">
    <property type="component" value="Unassembled WGS sequence"/>
</dbReference>
<organism evidence="2 3">
    <name type="scientific">Portunus trituberculatus</name>
    <name type="common">Swimming crab</name>
    <name type="synonym">Neptunus trituberculatus</name>
    <dbReference type="NCBI Taxonomy" id="210409"/>
    <lineage>
        <taxon>Eukaryota</taxon>
        <taxon>Metazoa</taxon>
        <taxon>Ecdysozoa</taxon>
        <taxon>Arthropoda</taxon>
        <taxon>Crustacea</taxon>
        <taxon>Multicrustacea</taxon>
        <taxon>Malacostraca</taxon>
        <taxon>Eumalacostraca</taxon>
        <taxon>Eucarida</taxon>
        <taxon>Decapoda</taxon>
        <taxon>Pleocyemata</taxon>
        <taxon>Brachyura</taxon>
        <taxon>Eubrachyura</taxon>
        <taxon>Portunoidea</taxon>
        <taxon>Portunidae</taxon>
        <taxon>Portuninae</taxon>
        <taxon>Portunus</taxon>
    </lineage>
</organism>
<dbReference type="EMBL" id="VSRR010004997">
    <property type="protein sequence ID" value="MPC41290.1"/>
    <property type="molecule type" value="Genomic_DNA"/>
</dbReference>
<evidence type="ECO:0000256" key="1">
    <source>
        <dbReference type="SAM" id="MobiDB-lite"/>
    </source>
</evidence>
<gene>
    <name evidence="2" type="ORF">E2C01_034877</name>
</gene>
<evidence type="ECO:0000313" key="3">
    <source>
        <dbReference type="Proteomes" id="UP000324222"/>
    </source>
</evidence>
<protein>
    <submittedName>
        <fullName evidence="2">Uncharacterized protein</fullName>
    </submittedName>
</protein>
<evidence type="ECO:0000313" key="2">
    <source>
        <dbReference type="EMBL" id="MPC41290.1"/>
    </source>
</evidence>